<organism evidence="2 3">
    <name type="scientific">Caballeronia temeraria</name>
    <dbReference type="NCBI Taxonomy" id="1777137"/>
    <lineage>
        <taxon>Bacteria</taxon>
        <taxon>Pseudomonadati</taxon>
        <taxon>Pseudomonadota</taxon>
        <taxon>Betaproteobacteria</taxon>
        <taxon>Burkholderiales</taxon>
        <taxon>Burkholderiaceae</taxon>
        <taxon>Caballeronia</taxon>
    </lineage>
</organism>
<dbReference type="STRING" id="1777137.AWB76_02825"/>
<keyword evidence="3" id="KW-1185">Reference proteome</keyword>
<evidence type="ECO:0000313" key="2">
    <source>
        <dbReference type="EMBL" id="SAK60016.1"/>
    </source>
</evidence>
<dbReference type="OrthoDB" id="237270at2"/>
<evidence type="ECO:0000313" key="3">
    <source>
        <dbReference type="Proteomes" id="UP000054624"/>
    </source>
</evidence>
<feature type="transmembrane region" description="Helical" evidence="1">
    <location>
        <begin position="26"/>
        <end position="46"/>
    </location>
</feature>
<dbReference type="PANTHER" id="PTHR42941:SF1">
    <property type="entry name" value="SLL1037 PROTEIN"/>
    <property type="match status" value="1"/>
</dbReference>
<keyword evidence="1" id="KW-0812">Transmembrane</keyword>
<accession>A0A158ARB4</accession>
<name>A0A158ARB4_9BURK</name>
<keyword evidence="1" id="KW-0472">Membrane</keyword>
<dbReference type="Pfam" id="PF16868">
    <property type="entry name" value="NMT1_3"/>
    <property type="match status" value="1"/>
</dbReference>
<keyword evidence="1" id="KW-1133">Transmembrane helix</keyword>
<proteinExistence type="predicted"/>
<reference evidence="3" key="1">
    <citation type="submission" date="2016-01" db="EMBL/GenBank/DDBJ databases">
        <authorList>
            <person name="Peeters Charlotte."/>
        </authorList>
    </citation>
    <scope>NUCLEOTIDE SEQUENCE [LARGE SCALE GENOMIC DNA]</scope>
</reference>
<sequence>MNNRDPAGRAPDRPGFRRAAEYGVSWFDLAVAVGVMMIVLVLLIWVTVRVIRPAPPGTLTISAGPEHSRFWIAAQQYRAILARNGVTLDVLTSSGTLDNLTRLADPASHVDLGFVQSGLTQVSNVLAPDTAHAGLMSLGTVSNWPIFVFYRGPELTRLSQFAGKRLAIGREGSGTRQIVLAMLRENGVRSNDDARMLPLEGEEAVNALLAGTVDVAFLRADSARPALMQTMIGTADIHLFDFRQAKAYTRIFPFLSTFDVPMGAFNLADNLPPENTVTIETTVELVARDTLHPALSDLLIEAAGEVHGGASLLQQAGEYPAPVAHDFPLSPDAERYYKSGKSFVYRTMPFWLASLADRLIVLVVPIVVILIPALHYVPPLYAWRVKSRFYRRYGELMALERSVFDDPSDPNHVRFMTKLDDIERDLNRLRMPLAYTDTFYALREHISYVRSQVEALRRASDV</sequence>
<dbReference type="Gene3D" id="3.40.190.10">
    <property type="entry name" value="Periplasmic binding protein-like II"/>
    <property type="match status" value="2"/>
</dbReference>
<evidence type="ECO:0000256" key="1">
    <source>
        <dbReference type="SAM" id="Phobius"/>
    </source>
</evidence>
<protein>
    <submittedName>
        <fullName evidence="2">TRAP-type transport system periplasmic component-like protein</fullName>
    </submittedName>
</protein>
<feature type="transmembrane region" description="Helical" evidence="1">
    <location>
        <begin position="359"/>
        <end position="383"/>
    </location>
</feature>
<dbReference type="Proteomes" id="UP000054624">
    <property type="component" value="Unassembled WGS sequence"/>
</dbReference>
<dbReference type="RefSeq" id="WP_061160690.1">
    <property type="nucleotide sequence ID" value="NZ_FCOI02000008.1"/>
</dbReference>
<dbReference type="AlphaFoldDB" id="A0A158ARB4"/>
<dbReference type="PANTHER" id="PTHR42941">
    <property type="entry name" value="SLL1037 PROTEIN"/>
    <property type="match status" value="1"/>
</dbReference>
<dbReference type="InterPro" id="IPR011852">
    <property type="entry name" value="TRAP_TAXI"/>
</dbReference>
<dbReference type="SUPFAM" id="SSF53850">
    <property type="entry name" value="Periplasmic binding protein-like II"/>
    <property type="match status" value="1"/>
</dbReference>
<dbReference type="EMBL" id="FCOI02000008">
    <property type="protein sequence ID" value="SAK60016.1"/>
    <property type="molecule type" value="Genomic_DNA"/>
</dbReference>
<gene>
    <name evidence="2" type="ORF">AWB76_02825</name>
</gene>